<dbReference type="SUPFAM" id="SSF56973">
    <property type="entry name" value="Aerolisin/ETX pore-forming domain"/>
    <property type="match status" value="1"/>
</dbReference>
<gene>
    <name evidence="1" type="primary">Natt3_2</name>
    <name evidence="1" type="ORF">GTO96_0018025</name>
</gene>
<organism evidence="1 2">
    <name type="scientific">Polypterus senegalus</name>
    <name type="common">Senegal bichir</name>
    <dbReference type="NCBI Taxonomy" id="55291"/>
    <lineage>
        <taxon>Eukaryota</taxon>
        <taxon>Metazoa</taxon>
        <taxon>Chordata</taxon>
        <taxon>Craniata</taxon>
        <taxon>Vertebrata</taxon>
        <taxon>Euteleostomi</taxon>
        <taxon>Actinopterygii</taxon>
        <taxon>Polypteriformes</taxon>
        <taxon>Polypteridae</taxon>
        <taxon>Polypterus</taxon>
    </lineage>
</organism>
<evidence type="ECO:0000313" key="2">
    <source>
        <dbReference type="Proteomes" id="UP000886611"/>
    </source>
</evidence>
<sequence>STDLPVNPNFKKVVSPLALDSGFLSQNMLAQLRSSDSPSIVANTVNLQWVNFNGFVPTGAVFIWNDFTSRTDYVCKVNCEPGFYNLQKVPKCFYSYGGKEFHSNSFDILVNLGNFEFLEWGPGLDISHPSLAVTTCEGYDVLVGKNRYGLGKVVPKSSYFYLPWKGKEYYYKYYDILSINIGSYSQKLSDVVYDTNKANVLEQPPEVLKISPLDNHECQSIKKTFTLEATTMNKRCWDIQHSAMYGVSINVIAGIPSFLSGSVRISTKKMFTITLGEISSTPNNHSLFIEVSVQPKYSCIVKIVGKKVTTNISFIARLSRTYWNGRKENTIVVGKYQGEEIGEVKIVVERCKEIPSTQPCPSV</sequence>
<evidence type="ECO:0000313" key="1">
    <source>
        <dbReference type="EMBL" id="KAG2458351.1"/>
    </source>
</evidence>
<feature type="non-terminal residue" evidence="1">
    <location>
        <position position="1"/>
    </location>
</feature>
<protein>
    <submittedName>
        <fullName evidence="1">NATT3 protein</fullName>
    </submittedName>
</protein>
<name>A0A8X8BK29_POLSE</name>
<dbReference type="PANTHER" id="PTHR31649">
    <property type="entry name" value="AGAP009604-PA"/>
    <property type="match status" value="1"/>
</dbReference>
<reference evidence="1 2" key="1">
    <citation type="journal article" date="2021" name="Cell">
        <title>Tracing the genetic footprints of vertebrate landing in non-teleost ray-finned fishes.</title>
        <authorList>
            <person name="Bi X."/>
            <person name="Wang K."/>
            <person name="Yang L."/>
            <person name="Pan H."/>
            <person name="Jiang H."/>
            <person name="Wei Q."/>
            <person name="Fang M."/>
            <person name="Yu H."/>
            <person name="Zhu C."/>
            <person name="Cai Y."/>
            <person name="He Y."/>
            <person name="Gan X."/>
            <person name="Zeng H."/>
            <person name="Yu D."/>
            <person name="Zhu Y."/>
            <person name="Jiang H."/>
            <person name="Qiu Q."/>
            <person name="Yang H."/>
            <person name="Zhang Y.E."/>
            <person name="Wang W."/>
            <person name="Zhu M."/>
            <person name="He S."/>
            <person name="Zhang G."/>
        </authorList>
    </citation>
    <scope>NUCLEOTIDE SEQUENCE [LARGE SCALE GENOMIC DNA]</scope>
    <source>
        <strain evidence="1">Bchr_013</strain>
    </source>
</reference>
<dbReference type="Gene3D" id="2.170.15.10">
    <property type="entry name" value="Proaerolysin, chain A, domain 3"/>
    <property type="match status" value="1"/>
</dbReference>
<dbReference type="Proteomes" id="UP000886611">
    <property type="component" value="Unassembled WGS sequence"/>
</dbReference>
<dbReference type="EMBL" id="JAATIS010007298">
    <property type="protein sequence ID" value="KAG2458351.1"/>
    <property type="molecule type" value="Genomic_DNA"/>
</dbReference>
<comment type="caution">
    <text evidence="1">The sequence shown here is derived from an EMBL/GenBank/DDBJ whole genome shotgun (WGS) entry which is preliminary data.</text>
</comment>
<dbReference type="CDD" id="cd20220">
    <property type="entry name" value="PFM_natterin-3-like"/>
    <property type="match status" value="1"/>
</dbReference>
<keyword evidence="2" id="KW-1185">Reference proteome</keyword>
<accession>A0A8X8BK29</accession>
<feature type="non-terminal residue" evidence="1">
    <location>
        <position position="363"/>
    </location>
</feature>
<dbReference type="AlphaFoldDB" id="A0A8X8BK29"/>
<dbReference type="PANTHER" id="PTHR31649:SF1">
    <property type="entry name" value="FARNESOIC ACID O-METHYL TRANSFERASE DOMAIN-CONTAINING PROTEIN"/>
    <property type="match status" value="1"/>
</dbReference>
<proteinExistence type="predicted"/>